<evidence type="ECO:0000313" key="2">
    <source>
        <dbReference type="EMBL" id="VUX65220.1"/>
    </source>
</evidence>
<proteinExistence type="predicted"/>
<dbReference type="AlphaFoldDB" id="A0A564WU48"/>
<feature type="domain" description="Resolvase/invertase-type recombinase catalytic" evidence="1">
    <location>
        <begin position="2"/>
        <end position="110"/>
    </location>
</feature>
<accession>A0A564WU48</accession>
<dbReference type="Pfam" id="PF00239">
    <property type="entry name" value="Resolvase"/>
    <property type="match status" value="1"/>
</dbReference>
<gene>
    <name evidence="2" type="ORF">BWLFYP14_01897</name>
</gene>
<dbReference type="EMBL" id="CABHOF010000037">
    <property type="protein sequence ID" value="VUX65220.1"/>
    <property type="molecule type" value="Genomic_DNA"/>
</dbReference>
<dbReference type="GO" id="GO:0003677">
    <property type="term" value="F:DNA binding"/>
    <property type="evidence" value="ECO:0007669"/>
    <property type="project" value="InterPro"/>
</dbReference>
<dbReference type="GO" id="GO:0000150">
    <property type="term" value="F:DNA strand exchange activity"/>
    <property type="evidence" value="ECO:0007669"/>
    <property type="project" value="InterPro"/>
</dbReference>
<dbReference type="Gene3D" id="3.40.50.1390">
    <property type="entry name" value="Resolvase, N-terminal catalytic domain"/>
    <property type="match status" value="1"/>
</dbReference>
<name>A0A564WU48_9FIRM</name>
<organism evidence="2 3">
    <name type="scientific">Blautia wexlerae</name>
    <dbReference type="NCBI Taxonomy" id="418240"/>
    <lineage>
        <taxon>Bacteria</taxon>
        <taxon>Bacillati</taxon>
        <taxon>Bacillota</taxon>
        <taxon>Clostridia</taxon>
        <taxon>Lachnospirales</taxon>
        <taxon>Lachnospiraceae</taxon>
        <taxon>Blautia</taxon>
    </lineage>
</organism>
<dbReference type="Proteomes" id="UP000366766">
    <property type="component" value="Unassembled WGS sequence"/>
</dbReference>
<dbReference type="RefSeq" id="WP_118633338.1">
    <property type="nucleotide sequence ID" value="NZ_CABHOF010000037.1"/>
</dbReference>
<dbReference type="InterPro" id="IPR006119">
    <property type="entry name" value="Resolv_N"/>
</dbReference>
<reference evidence="2 3" key="1">
    <citation type="submission" date="2019-07" db="EMBL/GenBank/DDBJ databases">
        <authorList>
            <person name="Chang H.-W."/>
            <person name="Raman A."/>
            <person name="Venkatesh S."/>
            <person name="Gehrig J."/>
        </authorList>
    </citation>
    <scope>NUCLEOTIDE SEQUENCE [LARGE SCALE GENOMIC DNA]</scope>
    <source>
        <strain evidence="2">Blautia_wexlerae_LFYP_14</strain>
    </source>
</reference>
<keyword evidence="3" id="KW-1185">Reference proteome</keyword>
<evidence type="ECO:0000313" key="3">
    <source>
        <dbReference type="Proteomes" id="UP000366766"/>
    </source>
</evidence>
<dbReference type="SMART" id="SM00857">
    <property type="entry name" value="Resolvase"/>
    <property type="match status" value="1"/>
</dbReference>
<evidence type="ECO:0000259" key="1">
    <source>
        <dbReference type="PROSITE" id="PS51736"/>
    </source>
</evidence>
<protein>
    <recommendedName>
        <fullName evidence="1">Resolvase/invertase-type recombinase catalytic domain-containing protein</fullName>
    </recommendedName>
</protein>
<dbReference type="PROSITE" id="PS51736">
    <property type="entry name" value="RECOMBINASES_3"/>
    <property type="match status" value="1"/>
</dbReference>
<dbReference type="SUPFAM" id="SSF53041">
    <property type="entry name" value="Resolvase-like"/>
    <property type="match status" value="1"/>
</dbReference>
<dbReference type="InterPro" id="IPR036162">
    <property type="entry name" value="Resolvase-like_N_sf"/>
</dbReference>
<sequence>MKRYGYHRTSTREQHLDRGIKEITAYCEQNNLELEKIFTDQQTGKNFNRPRYQVLKEDVSRAGDKLIITEVDNFTSYKNYNIWLIELKRNISGKVICVTRGDTNWKDKSR</sequence>